<proteinExistence type="predicted"/>
<comment type="caution">
    <text evidence="4">The sequence shown here is derived from an EMBL/GenBank/DDBJ whole genome shotgun (WGS) entry which is preliminary data.</text>
</comment>
<evidence type="ECO:0000256" key="2">
    <source>
        <dbReference type="SAM" id="Phobius"/>
    </source>
</evidence>
<feature type="signal peptide" evidence="3">
    <location>
        <begin position="1"/>
        <end position="20"/>
    </location>
</feature>
<keyword evidence="5" id="KW-1185">Reference proteome</keyword>
<keyword evidence="2" id="KW-0472">Membrane</keyword>
<feature type="region of interest" description="Disordered" evidence="1">
    <location>
        <begin position="329"/>
        <end position="373"/>
    </location>
</feature>
<feature type="compositionally biased region" description="Polar residues" evidence="1">
    <location>
        <begin position="433"/>
        <end position="442"/>
    </location>
</feature>
<feature type="compositionally biased region" description="Low complexity" evidence="1">
    <location>
        <begin position="354"/>
        <end position="372"/>
    </location>
</feature>
<dbReference type="AlphaFoldDB" id="A0A9N9LKJ8"/>
<protein>
    <submittedName>
        <fullName evidence="4">Uncharacterized protein</fullName>
    </submittedName>
</protein>
<gene>
    <name evidence="4" type="ORF">HYALB_00006375</name>
</gene>
<accession>A0A9N9LKJ8</accession>
<evidence type="ECO:0000256" key="1">
    <source>
        <dbReference type="SAM" id="MobiDB-lite"/>
    </source>
</evidence>
<feature type="chain" id="PRO_5040367094" evidence="3">
    <location>
        <begin position="21"/>
        <end position="574"/>
    </location>
</feature>
<keyword evidence="2" id="KW-0812">Transmembrane</keyword>
<sequence>MKSLIPFYILNFSAVAIAASGPVYITEIPAYATLAPCAASGVSYAVQGLTGSKCPTDPAQLQSCACTKDSNSAAVGSSIGKEVLGYCSSTASDDVASAASAFSIYCNPGGSVAPTNQPASGGVSQFVTDLPAFTNLAPCAGSAISYAMASLTYKDCPSEAAGLQSCACTKNQNSARITQALNSQVGSYCGSTRTEDKTSAQAFFAGYCGLAGGSASASFLTPSYLPGVVSYYLTDLPQYGSLAPCAASAMRYEISSMTANLCPPSPMALVSCACVKDNNSAALTAAFISEVKSYCGNTASADIQSALGVFDFYCSAGKGLVTPQGVTASVAPTPTNGDKPATGTKETGTLGAKSTSTNGSTSNTNTTSPSPTAKRPLQIAAIIGGAIGLIALIVAGVLALFCYRKNRTKKSASNTQNTAPYDYTKAELPVNERTSVTHSVSPVLSKPSPMGMNIDHRPVSPMEEKPYAHNNTCRSELQHTGPIRAEIPTGGVQLQELPPNQQYGYTPVNQYPSPNSPFHLTPLPSPGLSPNGNYYEVAGQNVYSQPQAQGQYSFPLAGQGGHVVHEMGDGRIRG</sequence>
<evidence type="ECO:0000256" key="3">
    <source>
        <dbReference type="SAM" id="SignalP"/>
    </source>
</evidence>
<evidence type="ECO:0000313" key="4">
    <source>
        <dbReference type="EMBL" id="CAG8973206.1"/>
    </source>
</evidence>
<dbReference type="Proteomes" id="UP000701801">
    <property type="component" value="Unassembled WGS sequence"/>
</dbReference>
<keyword evidence="2" id="KW-1133">Transmembrane helix</keyword>
<reference evidence="4" key="1">
    <citation type="submission" date="2021-07" db="EMBL/GenBank/DDBJ databases">
        <authorList>
            <person name="Durling M."/>
        </authorList>
    </citation>
    <scope>NUCLEOTIDE SEQUENCE</scope>
</reference>
<organism evidence="4 5">
    <name type="scientific">Hymenoscyphus albidus</name>
    <dbReference type="NCBI Taxonomy" id="595503"/>
    <lineage>
        <taxon>Eukaryota</taxon>
        <taxon>Fungi</taxon>
        <taxon>Dikarya</taxon>
        <taxon>Ascomycota</taxon>
        <taxon>Pezizomycotina</taxon>
        <taxon>Leotiomycetes</taxon>
        <taxon>Helotiales</taxon>
        <taxon>Helotiaceae</taxon>
        <taxon>Hymenoscyphus</taxon>
    </lineage>
</organism>
<dbReference type="OrthoDB" id="3436787at2759"/>
<dbReference type="EMBL" id="CAJVRM010000066">
    <property type="protein sequence ID" value="CAG8973206.1"/>
    <property type="molecule type" value="Genomic_DNA"/>
</dbReference>
<feature type="region of interest" description="Disordered" evidence="1">
    <location>
        <begin position="433"/>
        <end position="452"/>
    </location>
</feature>
<feature type="transmembrane region" description="Helical" evidence="2">
    <location>
        <begin position="379"/>
        <end position="403"/>
    </location>
</feature>
<evidence type="ECO:0000313" key="5">
    <source>
        <dbReference type="Proteomes" id="UP000701801"/>
    </source>
</evidence>
<keyword evidence="3" id="KW-0732">Signal</keyword>
<name>A0A9N9LKJ8_9HELO</name>